<protein>
    <submittedName>
        <fullName evidence="2">Uncharacterized protein</fullName>
    </submittedName>
</protein>
<name>A0A150WG99_BDEBC</name>
<dbReference type="AlphaFoldDB" id="A0A150WG99"/>
<sequence length="76" mass="8366">MNKEKTTKPRFASHKMNYGKMNERDARASGYTDKQGRAVDMAKPDVEGSPTGAYTDIGAGRSSVVHPSPKKSEDRH</sequence>
<dbReference type="EMBL" id="LUKF01000016">
    <property type="protein sequence ID" value="KYG62147.1"/>
    <property type="molecule type" value="Genomic_DNA"/>
</dbReference>
<dbReference type="Proteomes" id="UP000075391">
    <property type="component" value="Unassembled WGS sequence"/>
</dbReference>
<gene>
    <name evidence="2" type="ORF">AZI85_08090</name>
</gene>
<proteinExistence type="predicted"/>
<feature type="region of interest" description="Disordered" evidence="1">
    <location>
        <begin position="1"/>
        <end position="76"/>
    </location>
</feature>
<accession>A0A150WG99</accession>
<dbReference type="OrthoDB" id="9843801at2"/>
<evidence type="ECO:0000313" key="3">
    <source>
        <dbReference type="Proteomes" id="UP000075391"/>
    </source>
</evidence>
<evidence type="ECO:0000313" key="2">
    <source>
        <dbReference type="EMBL" id="KYG62147.1"/>
    </source>
</evidence>
<feature type="compositionally biased region" description="Basic and acidic residues" evidence="1">
    <location>
        <begin position="34"/>
        <end position="46"/>
    </location>
</feature>
<dbReference type="RefSeq" id="WP_063244255.1">
    <property type="nucleotide sequence ID" value="NZ_LUKF01000016.1"/>
</dbReference>
<comment type="caution">
    <text evidence="2">The sequence shown here is derived from an EMBL/GenBank/DDBJ whole genome shotgun (WGS) entry which is preliminary data.</text>
</comment>
<reference evidence="2 3" key="1">
    <citation type="submission" date="2016-03" db="EMBL/GenBank/DDBJ databases">
        <authorList>
            <person name="Ploux O."/>
        </authorList>
    </citation>
    <scope>NUCLEOTIDE SEQUENCE [LARGE SCALE GENOMIC DNA]</scope>
    <source>
        <strain evidence="2 3">BER2</strain>
    </source>
</reference>
<evidence type="ECO:0000256" key="1">
    <source>
        <dbReference type="SAM" id="MobiDB-lite"/>
    </source>
</evidence>
<organism evidence="2 3">
    <name type="scientific">Bdellovibrio bacteriovorus</name>
    <dbReference type="NCBI Taxonomy" id="959"/>
    <lineage>
        <taxon>Bacteria</taxon>
        <taxon>Pseudomonadati</taxon>
        <taxon>Bdellovibrionota</taxon>
        <taxon>Bdellovibrionia</taxon>
        <taxon>Bdellovibrionales</taxon>
        <taxon>Pseudobdellovibrionaceae</taxon>
        <taxon>Bdellovibrio</taxon>
    </lineage>
</organism>